<feature type="coiled-coil region" evidence="1">
    <location>
        <begin position="144"/>
        <end position="171"/>
    </location>
</feature>
<dbReference type="EMBL" id="JAPFAR010000001">
    <property type="protein sequence ID" value="MDI3349255.1"/>
    <property type="molecule type" value="Genomic_DNA"/>
</dbReference>
<keyword evidence="1" id="KW-0175">Coiled coil</keyword>
<proteinExistence type="predicted"/>
<name>A0AA43TZE2_MYCAR</name>
<dbReference type="AlphaFoldDB" id="A0AA43TZE2"/>
<accession>A0AA43TZE2</accession>
<dbReference type="NCBIfam" id="NF045833">
    <property type="entry name" value="P80_membrane"/>
    <property type="match status" value="1"/>
</dbReference>
<protein>
    <recommendedName>
        <fullName evidence="4">Membrane protein P80</fullName>
    </recommendedName>
</protein>
<comment type="caution">
    <text evidence="2">The sequence shown here is derived from an EMBL/GenBank/DDBJ whole genome shotgun (WGS) entry which is preliminary data.</text>
</comment>
<gene>
    <name evidence="2" type="ORF">DCBHLPFO_00024</name>
</gene>
<dbReference type="Proteomes" id="UP001162175">
    <property type="component" value="Unassembled WGS sequence"/>
</dbReference>
<evidence type="ECO:0008006" key="4">
    <source>
        <dbReference type="Google" id="ProtNLM"/>
    </source>
</evidence>
<reference evidence="2" key="1">
    <citation type="submission" date="2022-11" db="EMBL/GenBank/DDBJ databases">
        <title>Draft genome of Mycoplasma arginini isolated from fly.</title>
        <authorList>
            <person name="Severgnini M."/>
            <person name="Gioia G."/>
            <person name="Cremonesi P."/>
            <person name="Moroni P."/>
            <person name="Addis M.F."/>
            <person name="Castiglioni B."/>
        </authorList>
    </citation>
    <scope>NUCLEOTIDE SEQUENCE</scope>
    <source>
        <strain evidence="2">QMP CG1-1632</strain>
    </source>
</reference>
<sequence length="736" mass="84385">MLEIILWKANMSEKIKKTKTTEQKAKRRKVLWGTFWATAISAALAAGISIPLVQASKALPLPTPILKPESLILTITLPDGTKQEIKYKELDKAPSLTNKNKNIFDSIEKNIAKYLYEKEYEASLWYQAVYNANKAKADEKTFALDSIDKVKEKIQKELNDLKKQYQKQYGLEKKWEEKFLEALSRPEWGSSKNESQALEHKVNIEINKHAYRRYRTEVNTDWTYNDLKNGIVANKDVYYEYNGKKVEIAKKGETIRLDFAVENKNYVLPSEDSIESQTNSQASIKIPMFVTKSFVKEFKNPERFIKPWIDKKQAILSEFSLSAHQDQTGAEKPWIVTKAEIINLLKFSSYVENDTQVKIKLAIDGLNGFKGFSTLIKDEQISNEDERTAKNDQRLIEYLSADKSNASKFGSKGFVNLKQAISSSEPSSYFTLLSILLGDATANNKGIYKYKEKNDLFTLLKTKLINALKRLDDFAKLEDSFKTKLENALSVEPVTKEKTENYVEEFAKYNSEVEKLINNLEEKTFNKVFGDVFKEVFTNGNQNSKVDAIYKVGENFVSVTPKGILIQNLHKFETVEAVQKLIVKDLAIKSKANYKNTFTSELFDLGSIFSDILNSSYQIDDLLSQETFKNYLKEQKFTPVDSDKEKNFDDNDINGALSYIKTLEQTNKASIVSKKYSQIKEFIKKQITDNLVKDFSVDDKNKFKIEPHTTDNIVGYIFNIIVKYVLDTEIQGTQGE</sequence>
<evidence type="ECO:0000313" key="3">
    <source>
        <dbReference type="Proteomes" id="UP001162175"/>
    </source>
</evidence>
<evidence type="ECO:0000256" key="1">
    <source>
        <dbReference type="SAM" id="Coils"/>
    </source>
</evidence>
<evidence type="ECO:0000313" key="2">
    <source>
        <dbReference type="EMBL" id="MDI3349255.1"/>
    </source>
</evidence>
<organism evidence="2 3">
    <name type="scientific">Mycoplasmopsis arginini</name>
    <name type="common">Mycoplasma arginini</name>
    <dbReference type="NCBI Taxonomy" id="2094"/>
    <lineage>
        <taxon>Bacteria</taxon>
        <taxon>Bacillati</taxon>
        <taxon>Mycoplasmatota</taxon>
        <taxon>Mycoplasmoidales</taxon>
        <taxon>Metamycoplasmataceae</taxon>
        <taxon>Mycoplasmopsis</taxon>
    </lineage>
</organism>